<dbReference type="GO" id="GO:0005737">
    <property type="term" value="C:cytoplasm"/>
    <property type="evidence" value="ECO:0007669"/>
    <property type="project" value="UniProtKB-UniRule"/>
</dbReference>
<evidence type="ECO:0000256" key="6">
    <source>
        <dbReference type="ARBA" id="ARBA00023146"/>
    </source>
</evidence>
<proteinExistence type="predicted"/>
<protein>
    <recommendedName>
        <fullName evidence="1 9">Isoleucine--tRNA ligase</fullName>
        <ecNumber evidence="1 9">6.1.1.5</ecNumber>
    </recommendedName>
</protein>
<dbReference type="STRING" id="1802593.A2172_00350"/>
<evidence type="ECO:0000256" key="2">
    <source>
        <dbReference type="ARBA" id="ARBA00022598"/>
    </source>
</evidence>
<dbReference type="GO" id="GO:0005524">
    <property type="term" value="F:ATP binding"/>
    <property type="evidence" value="ECO:0007669"/>
    <property type="project" value="UniProtKB-KW"/>
</dbReference>
<feature type="domain" description="Methionyl/Valyl/Leucyl/Isoleucyl-tRNA synthetase anticodon-binding" evidence="11">
    <location>
        <begin position="723"/>
        <end position="874"/>
    </location>
</feature>
<dbReference type="PRINTS" id="PR00984">
    <property type="entry name" value="TRNASYNTHILE"/>
</dbReference>
<keyword evidence="4" id="KW-0067">ATP-binding</keyword>
<organism evidence="12 13">
    <name type="scientific">Candidatus Woykebacteria bacterium RBG_13_40_15</name>
    <dbReference type="NCBI Taxonomy" id="1802593"/>
    <lineage>
        <taxon>Bacteria</taxon>
        <taxon>Candidatus Woykeibacteriota</taxon>
    </lineage>
</organism>
<dbReference type="GO" id="GO:0000049">
    <property type="term" value="F:tRNA binding"/>
    <property type="evidence" value="ECO:0007669"/>
    <property type="project" value="InterPro"/>
</dbReference>
<dbReference type="InterPro" id="IPR013155">
    <property type="entry name" value="M/V/L/I-tRNA-synth_anticd-bd"/>
</dbReference>
<feature type="domain" description="Aminoacyl-tRNA synthetase class Ia" evidence="10">
    <location>
        <begin position="18"/>
        <end position="676"/>
    </location>
</feature>
<keyword evidence="5" id="KW-0648">Protein biosynthesis</keyword>
<dbReference type="SUPFAM" id="SSF47323">
    <property type="entry name" value="Anticodon-binding domain of a subclass of class I aminoacyl-tRNA synthetases"/>
    <property type="match status" value="1"/>
</dbReference>
<dbReference type="Pfam" id="PF00133">
    <property type="entry name" value="tRNA-synt_1"/>
    <property type="match status" value="1"/>
</dbReference>
<dbReference type="Pfam" id="PF08264">
    <property type="entry name" value="Anticodon_1"/>
    <property type="match status" value="1"/>
</dbReference>
<dbReference type="InterPro" id="IPR009008">
    <property type="entry name" value="Val/Leu/Ile-tRNA-synth_edit"/>
</dbReference>
<dbReference type="InterPro" id="IPR023586">
    <property type="entry name" value="Ile-tRNA-ligase_type2"/>
</dbReference>
<sequence>MFKKVSSKVDFPQLERETLKYWQKNKILEKYLARNKDSKEKFKFLDGPITANNPMGVHHAWGRTYKDLWQRFFNMLGKRQRFQNGFDEQGLWVEVEVEKDLGLKTKKDIENLVPGNTFESIAKFVNLCKERVKKYSAVQAEQSKRLGYFMDWENSYHTSSDQNNYAIWNYLKTVHEKGWLYKGRDTVPWCPRCGTAISQHEILTEEYQEITHKAVYVRYPIIGKKNTYLLVWTTTPWTLPGNVSTAVNPELKYVEIDWVVGAPIGVPMGNYIVSDNLSERIFKDLDKEEVIRTFSGKELIGLEYATPFDDLERVKNAKKEGNFHKVIASKDLVTAEEGTGLVHIAPGQGEEDFKLGREQDIPTIELIDEGANYINGLGEFSGKNAKDHPELILDYLEKYENGKFFFKVEDYKHRYPTCWRCKTELVWRVVDEWYIAMDKPSKSKVKSQNSKVEKKTYREMMKEVIKDVKWIPSWGYERELDWLNNMHDWLISKKRYWGLALPIWECNKCGNFELVGSKEELNEKAVSGWKEFEGNSPHRPWIDQVKIKCSKCGEVVSRIPDVGNPWLDAGIVPFSTLNYFEDKDYWRKWFPADFITEAFPGQFKNWFYSLIAMSTALEATTPFKTLLGHGQVKDEKGEEMHKSKGNAIEFNESADKIGVDVMRWLYLRTKPEHNVNFGYHVAEEIKRLFLLRLWNVYVFFVTYANIDEWNPTNKKFKPTNVLDRWVFSRMKGNIEHVTEALNGLGEKKRFDAADAIGNAEIFVDDLSNWYVRRIRDRVGPNVPDGEDKKDAYETLWVVLKSYSKTLAPMVPFISEEIYTNLTGELSVHLVNWPSGDEFFKDTKLEEEMNLAREIVEAAHSKRKEKAIKVRQPLALLTYPKQKLDTEVEKVIAAEVNVKEVRFDPKQKEGVRLDDRITEELKEEGEARDLIRAVQEKRKEASVEFSDEVTVYAPLPSRKDLVDLVKKETLAKKLIQSNEIKVEKD</sequence>
<dbReference type="GO" id="GO:0002161">
    <property type="term" value="F:aminoacyl-tRNA deacylase activity"/>
    <property type="evidence" value="ECO:0007669"/>
    <property type="project" value="InterPro"/>
</dbReference>
<comment type="catalytic activity">
    <reaction evidence="8">
        <text>tRNA(Ile) + L-isoleucine + ATP = L-isoleucyl-tRNA(Ile) + AMP + diphosphate</text>
        <dbReference type="Rhea" id="RHEA:11060"/>
        <dbReference type="Rhea" id="RHEA-COMP:9666"/>
        <dbReference type="Rhea" id="RHEA-COMP:9695"/>
        <dbReference type="ChEBI" id="CHEBI:30616"/>
        <dbReference type="ChEBI" id="CHEBI:33019"/>
        <dbReference type="ChEBI" id="CHEBI:58045"/>
        <dbReference type="ChEBI" id="CHEBI:78442"/>
        <dbReference type="ChEBI" id="CHEBI:78528"/>
        <dbReference type="ChEBI" id="CHEBI:456215"/>
        <dbReference type="EC" id="6.1.1.5"/>
    </reaction>
</comment>
<dbReference type="InterPro" id="IPR033709">
    <property type="entry name" value="Anticodon_Ile_ABEc"/>
</dbReference>
<dbReference type="EMBL" id="MHCP01000014">
    <property type="protein sequence ID" value="OGY24305.1"/>
    <property type="molecule type" value="Genomic_DNA"/>
</dbReference>
<evidence type="ECO:0000313" key="12">
    <source>
        <dbReference type="EMBL" id="OGY24305.1"/>
    </source>
</evidence>
<name>A0A1G1W9G7_9BACT</name>
<dbReference type="InterPro" id="IPR014729">
    <property type="entry name" value="Rossmann-like_a/b/a_fold"/>
</dbReference>
<dbReference type="Gene3D" id="3.90.740.10">
    <property type="entry name" value="Valyl/Leucyl/Isoleucyl-tRNA synthetase, editing domain"/>
    <property type="match status" value="1"/>
</dbReference>
<dbReference type="PANTHER" id="PTHR42780">
    <property type="entry name" value="SOLEUCYL-TRNA SYNTHETASE"/>
    <property type="match status" value="1"/>
</dbReference>
<dbReference type="SUPFAM" id="SSF52374">
    <property type="entry name" value="Nucleotidylyl transferase"/>
    <property type="match status" value="1"/>
</dbReference>
<evidence type="ECO:0000313" key="13">
    <source>
        <dbReference type="Proteomes" id="UP000176631"/>
    </source>
</evidence>
<dbReference type="PANTHER" id="PTHR42780:SF1">
    <property type="entry name" value="ISOLEUCINE--TRNA LIGASE, CYTOPLASMIC"/>
    <property type="match status" value="1"/>
</dbReference>
<dbReference type="GO" id="GO:0006428">
    <property type="term" value="P:isoleucyl-tRNA aminoacylation"/>
    <property type="evidence" value="ECO:0007669"/>
    <property type="project" value="UniProtKB-UniRule"/>
</dbReference>
<dbReference type="NCBIfam" id="TIGR00392">
    <property type="entry name" value="ileS"/>
    <property type="match status" value="1"/>
</dbReference>
<evidence type="ECO:0000256" key="5">
    <source>
        <dbReference type="ARBA" id="ARBA00022917"/>
    </source>
</evidence>
<evidence type="ECO:0000256" key="4">
    <source>
        <dbReference type="ARBA" id="ARBA00022840"/>
    </source>
</evidence>
<dbReference type="Proteomes" id="UP000176631">
    <property type="component" value="Unassembled WGS sequence"/>
</dbReference>
<keyword evidence="3" id="KW-0547">Nucleotide-binding</keyword>
<evidence type="ECO:0000256" key="3">
    <source>
        <dbReference type="ARBA" id="ARBA00022741"/>
    </source>
</evidence>
<evidence type="ECO:0000256" key="1">
    <source>
        <dbReference type="ARBA" id="ARBA00013165"/>
    </source>
</evidence>
<dbReference type="SUPFAM" id="SSF50677">
    <property type="entry name" value="ValRS/IleRS/LeuRS editing domain"/>
    <property type="match status" value="1"/>
</dbReference>
<evidence type="ECO:0000259" key="11">
    <source>
        <dbReference type="Pfam" id="PF08264"/>
    </source>
</evidence>
<comment type="function">
    <text evidence="7">Catalyzes the attachment of isoleucine to tRNA(Ile). As IleRS can inadvertently accommodate and process structurally similar amino acids such as valine, to avoid such errors it has two additional distinct tRNA(Ile)-dependent editing activities. One activity is designated as 'pretransfer' editing and involves the hydrolysis of activated Val-AMP. The other activity is designated 'posttransfer' editing and involves deacylation of mischarged Val-tRNA(Ile).</text>
</comment>
<dbReference type="InterPro" id="IPR002301">
    <property type="entry name" value="Ile-tRNA-ligase"/>
</dbReference>
<dbReference type="AlphaFoldDB" id="A0A1G1W9G7"/>
<dbReference type="CDD" id="cd07961">
    <property type="entry name" value="Anticodon_Ia_Ile_ABEc"/>
    <property type="match status" value="1"/>
</dbReference>
<evidence type="ECO:0000259" key="10">
    <source>
        <dbReference type="Pfam" id="PF00133"/>
    </source>
</evidence>
<dbReference type="GO" id="GO:0004822">
    <property type="term" value="F:isoleucine-tRNA ligase activity"/>
    <property type="evidence" value="ECO:0007669"/>
    <property type="project" value="UniProtKB-UniRule"/>
</dbReference>
<keyword evidence="6" id="KW-0030">Aminoacyl-tRNA synthetase</keyword>
<dbReference type="Gene3D" id="1.10.730.10">
    <property type="entry name" value="Isoleucyl-tRNA Synthetase, Domain 1"/>
    <property type="match status" value="1"/>
</dbReference>
<accession>A0A1G1W9G7</accession>
<evidence type="ECO:0000256" key="7">
    <source>
        <dbReference type="ARBA" id="ARBA00025217"/>
    </source>
</evidence>
<reference evidence="12 13" key="1">
    <citation type="journal article" date="2016" name="Nat. Commun.">
        <title>Thousands of microbial genomes shed light on interconnected biogeochemical processes in an aquifer system.</title>
        <authorList>
            <person name="Anantharaman K."/>
            <person name="Brown C.T."/>
            <person name="Hug L.A."/>
            <person name="Sharon I."/>
            <person name="Castelle C.J."/>
            <person name="Probst A.J."/>
            <person name="Thomas B.C."/>
            <person name="Singh A."/>
            <person name="Wilkins M.J."/>
            <person name="Karaoz U."/>
            <person name="Brodie E.L."/>
            <person name="Williams K.H."/>
            <person name="Hubbard S.S."/>
            <person name="Banfield J.F."/>
        </authorList>
    </citation>
    <scope>NUCLEOTIDE SEQUENCE [LARGE SCALE GENOMIC DNA]</scope>
</reference>
<evidence type="ECO:0000256" key="8">
    <source>
        <dbReference type="ARBA" id="ARBA00048359"/>
    </source>
</evidence>
<dbReference type="InterPro" id="IPR009080">
    <property type="entry name" value="tRNAsynth_Ia_anticodon-bd"/>
</dbReference>
<evidence type="ECO:0000256" key="9">
    <source>
        <dbReference type="NCBIfam" id="TIGR00392"/>
    </source>
</evidence>
<dbReference type="Gene3D" id="3.40.50.620">
    <property type="entry name" value="HUPs"/>
    <property type="match status" value="2"/>
</dbReference>
<keyword evidence="2 12" id="KW-0436">Ligase</keyword>
<comment type="caution">
    <text evidence="12">The sequence shown here is derived from an EMBL/GenBank/DDBJ whole genome shotgun (WGS) entry which is preliminary data.</text>
</comment>
<gene>
    <name evidence="12" type="ORF">A2172_00350</name>
</gene>
<dbReference type="EC" id="6.1.1.5" evidence="1 9"/>
<dbReference type="InterPro" id="IPR002300">
    <property type="entry name" value="aa-tRNA-synth_Ia"/>
</dbReference>